<dbReference type="GO" id="GO:0016301">
    <property type="term" value="F:kinase activity"/>
    <property type="evidence" value="ECO:0007669"/>
    <property type="project" value="UniProtKB-KW"/>
</dbReference>
<dbReference type="EMBL" id="JACBZH010000001">
    <property type="protein sequence ID" value="NYH92702.1"/>
    <property type="molecule type" value="Genomic_DNA"/>
</dbReference>
<feature type="domain" description="Aminoglycoside phosphotransferase" evidence="1">
    <location>
        <begin position="507"/>
        <end position="701"/>
    </location>
</feature>
<comment type="caution">
    <text evidence="2">The sequence shown here is derived from an EMBL/GenBank/DDBJ whole genome shotgun (WGS) entry which is preliminary data.</text>
</comment>
<keyword evidence="3" id="KW-1185">Reference proteome</keyword>
<feature type="domain" description="Aminoglycoside phosphotransferase" evidence="1">
    <location>
        <begin position="194"/>
        <end position="370"/>
    </location>
</feature>
<dbReference type="InterPro" id="IPR011009">
    <property type="entry name" value="Kinase-like_dom_sf"/>
</dbReference>
<name>A0A852ZMA8_9ACTN</name>
<dbReference type="AlphaFoldDB" id="A0A852ZMA8"/>
<dbReference type="InterPro" id="IPR002575">
    <property type="entry name" value="Aminoglycoside_PTrfase"/>
</dbReference>
<dbReference type="SUPFAM" id="SSF56112">
    <property type="entry name" value="Protein kinase-like (PK-like)"/>
    <property type="match status" value="2"/>
</dbReference>
<sequence>MIARGGAPSASVPDVLDPALPLLAETMATARTTPGWTPHHAYWTPGHRCVLTYRVTAGSPDFPPSSDSSASSDSSGSAAGGSTFVVWEVTPFGADRRDFRADPDLPGLARAADPGVVSDLLSTRLGAGPGQVRACEVEPVRYRPGRRAVLRYRLTTGSGEPRILYARVSAATAGPEAQKVPAALADLPDRPLLPSLVARWPEYTALVHEAADGRPLSVVLRDARVPARVRVRLAYRLGTLLARLHLQSAPAPTRSGTDVLRDVTGVLPAAEPADPEVAHRLATVLDRLGAWIPASGHLVLGAGDLAPGLVLADRNRLTLLDLPDPARGPAEADLGSVLARLLWQWLGHPDQRPVLEAAGRAVVAGYERRAGRVDPEALLWWRCLRLTAFALGRYTRLDTTSWSQVAGLADCLDRLVSALPTRVAAPLAAHLLDRRAVDQALRPHLAKVAAEPAAVEVTAARLVHHVPGRRTVVRYTVRGLLPGGRPAEVVGKLFAQPFRAVLAEANLRALADGPFKTGPLRVPEPLPAPVERGLVLYRHGPGTPLDRLDGDAAVAGVRAAARWLARLHGSDVVLPHRLDLAAETARCRRWAGALADREPDLHALAWRLADGWALAAESAQAGQLGGEVPMHLRTQVPIHRDFHAAQVLVGESVTVLDLDDARMGDPAFDVAQFCAYLEAGADPTRAAALRRAFLHEYAAAAGRPYAGRTALFGAYAWLRIARNLALGNGPLPLTDGRGRVRAVARALQRGLACLDT</sequence>
<protein>
    <submittedName>
        <fullName evidence="2">Ser/Thr protein kinase RdoA (MazF antagonist)</fullName>
    </submittedName>
</protein>
<dbReference type="Pfam" id="PF01636">
    <property type="entry name" value="APH"/>
    <property type="match status" value="2"/>
</dbReference>
<keyword evidence="2" id="KW-0808">Transferase</keyword>
<dbReference type="Proteomes" id="UP000579605">
    <property type="component" value="Unassembled WGS sequence"/>
</dbReference>
<evidence type="ECO:0000259" key="1">
    <source>
        <dbReference type="Pfam" id="PF01636"/>
    </source>
</evidence>
<dbReference type="RefSeq" id="WP_179790090.1">
    <property type="nucleotide sequence ID" value="NZ_BAAARR010000021.1"/>
</dbReference>
<keyword evidence="2" id="KW-0418">Kinase</keyword>
<accession>A0A852ZMA8</accession>
<dbReference type="Gene3D" id="3.90.1200.10">
    <property type="match status" value="2"/>
</dbReference>
<reference evidence="2 3" key="1">
    <citation type="submission" date="2020-07" db="EMBL/GenBank/DDBJ databases">
        <title>Sequencing the genomes of 1000 actinobacteria strains.</title>
        <authorList>
            <person name="Klenk H.-P."/>
        </authorList>
    </citation>
    <scope>NUCLEOTIDE SEQUENCE [LARGE SCALE GENOMIC DNA]</scope>
    <source>
        <strain evidence="2 3">DSM 18448</strain>
    </source>
</reference>
<evidence type="ECO:0000313" key="2">
    <source>
        <dbReference type="EMBL" id="NYH92702.1"/>
    </source>
</evidence>
<proteinExistence type="predicted"/>
<gene>
    <name evidence="2" type="ORF">F4554_005340</name>
</gene>
<organism evidence="2 3">
    <name type="scientific">Actinopolymorpha rutila</name>
    <dbReference type="NCBI Taxonomy" id="446787"/>
    <lineage>
        <taxon>Bacteria</taxon>
        <taxon>Bacillati</taxon>
        <taxon>Actinomycetota</taxon>
        <taxon>Actinomycetes</taxon>
        <taxon>Propionibacteriales</taxon>
        <taxon>Actinopolymorphaceae</taxon>
        <taxon>Actinopolymorpha</taxon>
    </lineage>
</organism>
<evidence type="ECO:0000313" key="3">
    <source>
        <dbReference type="Proteomes" id="UP000579605"/>
    </source>
</evidence>